<comment type="caution">
    <text evidence="1">The sequence shown here is derived from an EMBL/GenBank/DDBJ whole genome shotgun (WGS) entry which is preliminary data.</text>
</comment>
<name>A0A4C1UL38_EUMVA</name>
<accession>A0A4C1UL38</accession>
<dbReference type="AlphaFoldDB" id="A0A4C1UL38"/>
<evidence type="ECO:0000313" key="2">
    <source>
        <dbReference type="Proteomes" id="UP000299102"/>
    </source>
</evidence>
<evidence type="ECO:0000313" key="1">
    <source>
        <dbReference type="EMBL" id="GBP27135.1"/>
    </source>
</evidence>
<keyword evidence="2" id="KW-1185">Reference proteome</keyword>
<reference evidence="1 2" key="1">
    <citation type="journal article" date="2019" name="Commun. Biol.">
        <title>The bagworm genome reveals a unique fibroin gene that provides high tensile strength.</title>
        <authorList>
            <person name="Kono N."/>
            <person name="Nakamura H."/>
            <person name="Ohtoshi R."/>
            <person name="Tomita M."/>
            <person name="Numata K."/>
            <person name="Arakawa K."/>
        </authorList>
    </citation>
    <scope>NUCLEOTIDE SEQUENCE [LARGE SCALE GENOMIC DNA]</scope>
</reference>
<protein>
    <submittedName>
        <fullName evidence="1">Uncharacterized protein</fullName>
    </submittedName>
</protein>
<sequence>MELTSVSTVRLGLLGKMEPGLELKAKPTLESRVFQSISEHFRVFPNNTEIGNKRRTRIRIEIRIETHIETKTGSRTQVENRIGKSVIGMPKIKYEIVLYISTQTKTQTDSFFINEYMGIGY</sequence>
<proteinExistence type="predicted"/>
<organism evidence="1 2">
    <name type="scientific">Eumeta variegata</name>
    <name type="common">Bagworm moth</name>
    <name type="synonym">Eumeta japonica</name>
    <dbReference type="NCBI Taxonomy" id="151549"/>
    <lineage>
        <taxon>Eukaryota</taxon>
        <taxon>Metazoa</taxon>
        <taxon>Ecdysozoa</taxon>
        <taxon>Arthropoda</taxon>
        <taxon>Hexapoda</taxon>
        <taxon>Insecta</taxon>
        <taxon>Pterygota</taxon>
        <taxon>Neoptera</taxon>
        <taxon>Endopterygota</taxon>
        <taxon>Lepidoptera</taxon>
        <taxon>Glossata</taxon>
        <taxon>Ditrysia</taxon>
        <taxon>Tineoidea</taxon>
        <taxon>Psychidae</taxon>
        <taxon>Oiketicinae</taxon>
        <taxon>Eumeta</taxon>
    </lineage>
</organism>
<dbReference type="Proteomes" id="UP000299102">
    <property type="component" value="Unassembled WGS sequence"/>
</dbReference>
<dbReference type="EMBL" id="BGZK01000189">
    <property type="protein sequence ID" value="GBP27135.1"/>
    <property type="molecule type" value="Genomic_DNA"/>
</dbReference>
<gene>
    <name evidence="1" type="ORF">EVAR_16806_1</name>
</gene>